<dbReference type="PANTHER" id="PTHR43596">
    <property type="entry name" value="ADP,ATP CARRIER PROTEIN"/>
    <property type="match status" value="1"/>
</dbReference>
<dbReference type="EMBL" id="CP110343">
    <property type="protein sequence ID" value="WPX97906.1"/>
    <property type="molecule type" value="Genomic_DNA"/>
</dbReference>
<feature type="transmembrane region" description="Helical" evidence="1">
    <location>
        <begin position="372"/>
        <end position="401"/>
    </location>
</feature>
<keyword evidence="1" id="KW-1133">Transmembrane helix</keyword>
<feature type="transmembrane region" description="Helical" evidence="1">
    <location>
        <begin position="292"/>
        <end position="312"/>
    </location>
</feature>
<organism evidence="2 3">
    <name type="scientific">Candidatus Fokinia crypta</name>
    <dbReference type="NCBI Taxonomy" id="1920990"/>
    <lineage>
        <taxon>Bacteria</taxon>
        <taxon>Pseudomonadati</taxon>
        <taxon>Pseudomonadota</taxon>
        <taxon>Alphaproteobacteria</taxon>
        <taxon>Rickettsiales</taxon>
        <taxon>Candidatus Midichloriaceae</taxon>
        <taxon>Candidatus Fokinia</taxon>
    </lineage>
</organism>
<feature type="transmembrane region" description="Helical" evidence="1">
    <location>
        <begin position="121"/>
        <end position="139"/>
    </location>
</feature>
<protein>
    <submittedName>
        <fullName evidence="2">NTP/NDP exchange transporter</fullName>
    </submittedName>
</protein>
<evidence type="ECO:0000313" key="2">
    <source>
        <dbReference type="EMBL" id="WPX97906.1"/>
    </source>
</evidence>
<feature type="transmembrane region" description="Helical" evidence="1">
    <location>
        <begin position="342"/>
        <end position="360"/>
    </location>
</feature>
<evidence type="ECO:0000256" key="1">
    <source>
        <dbReference type="SAM" id="Phobius"/>
    </source>
</evidence>
<accession>A0ABZ0URM1</accession>
<name>A0ABZ0URM1_9RICK</name>
<feature type="transmembrane region" description="Helical" evidence="1">
    <location>
        <begin position="159"/>
        <end position="180"/>
    </location>
</feature>
<dbReference type="RefSeq" id="WP_323721886.1">
    <property type="nucleotide sequence ID" value="NZ_CP110343.1"/>
</dbReference>
<keyword evidence="1" id="KW-0812">Transmembrane</keyword>
<gene>
    <name evidence="2" type="ORF">Fokcrypt_00430</name>
</gene>
<feature type="transmembrane region" description="Helical" evidence="1">
    <location>
        <begin position="192"/>
        <end position="212"/>
    </location>
</feature>
<feature type="transmembrane region" description="Helical" evidence="1">
    <location>
        <begin position="232"/>
        <end position="253"/>
    </location>
</feature>
<feature type="transmembrane region" description="Helical" evidence="1">
    <location>
        <begin position="458"/>
        <end position="484"/>
    </location>
</feature>
<sequence length="500" mass="56010">MKNFLIKLFSSAIKNFNKFLVAIPKKQYTIMHNFDFKSIFTRFFSLDAMEVKKLLLSGFLFAMLIGSYSVVHELQNIVFSALVGVSNVPVAKLITLGLLFPWIFIDAYLADRVRRISLLKLYICMWIFLGLFLLFVVPFDKINAESLPFLTLGEKAASWTFFMFSEGYMVFLVSTFWAFVNSINSPKSSERIYGFIVSCSKIGGIVSVYLAHCIMKGFFDTALGCTTDIQKIKLVITCAITMLFVALLTLSLATKLFKRSVFEGYLGASILSEKISKTGIFLGLRLILQNRYVLGIFGLIFCLELITEFISFQRVILLVSSSAKLKSAGSINSVSQIAGSSYIQILYMHFVGFLLSVFLTNGVMRTLGTAKALLIMPLVTAILLGFYIFNTHFIIYAYVILHALSYSLNTPIRESLYIITSRDIQLKSKFVLDAFAIKGAKAITNAFNYFSSNVATKVGMFLVLLCNDIFISIVCAAWIFIAYGMGAKYSVSIKENKIIT</sequence>
<feature type="transmembrane region" description="Helical" evidence="1">
    <location>
        <begin position="91"/>
        <end position="109"/>
    </location>
</feature>
<evidence type="ECO:0000313" key="3">
    <source>
        <dbReference type="Proteomes" id="UP001325140"/>
    </source>
</evidence>
<proteinExistence type="predicted"/>
<keyword evidence="1" id="KW-0472">Membrane</keyword>
<reference evidence="2" key="1">
    <citation type="submission" date="2022-10" db="EMBL/GenBank/DDBJ databases">
        <title>Host association and intracellularity evolved multiple times independently in the Rickettsiales.</title>
        <authorList>
            <person name="Castelli M."/>
            <person name="Nardi T."/>
            <person name="Gammuto L."/>
            <person name="Bellinzona G."/>
            <person name="Sabaneyeva E."/>
            <person name="Potekhin A."/>
            <person name="Serra V."/>
            <person name="Petroni G."/>
            <person name="Sassera D."/>
        </authorList>
    </citation>
    <scope>NUCLEOTIDE SEQUENCE [LARGE SCALE GENOMIC DNA]</scope>
    <source>
        <strain evidence="2">US_Bl 11III1</strain>
    </source>
</reference>
<keyword evidence="3" id="KW-1185">Reference proteome</keyword>
<dbReference type="Proteomes" id="UP001325140">
    <property type="component" value="Chromosome"/>
</dbReference>
<feature type="transmembrane region" description="Helical" evidence="1">
    <location>
        <begin position="54"/>
        <end position="71"/>
    </location>
</feature>
<dbReference type="PANTHER" id="PTHR43596:SF1">
    <property type="entry name" value="ADP,ATP CARRIER PROTEIN"/>
    <property type="match status" value="1"/>
</dbReference>